<dbReference type="Gene3D" id="1.10.260.40">
    <property type="entry name" value="lambda repressor-like DNA-binding domains"/>
    <property type="match status" value="1"/>
</dbReference>
<feature type="domain" description="HTH cro/C1-type" evidence="2">
    <location>
        <begin position="22"/>
        <end position="61"/>
    </location>
</feature>
<dbReference type="CDD" id="cd00093">
    <property type="entry name" value="HTH_XRE"/>
    <property type="match status" value="1"/>
</dbReference>
<evidence type="ECO:0000259" key="2">
    <source>
        <dbReference type="PROSITE" id="PS50943"/>
    </source>
</evidence>
<name>A0A512H929_9PROT</name>
<dbReference type="GO" id="GO:0003677">
    <property type="term" value="F:DNA binding"/>
    <property type="evidence" value="ECO:0007669"/>
    <property type="project" value="InterPro"/>
</dbReference>
<dbReference type="SUPFAM" id="SSF47413">
    <property type="entry name" value="lambda repressor-like DNA-binding domains"/>
    <property type="match status" value="1"/>
</dbReference>
<dbReference type="Proteomes" id="UP000321567">
    <property type="component" value="Unassembled WGS sequence"/>
</dbReference>
<dbReference type="OrthoDB" id="7358005at2"/>
<protein>
    <recommendedName>
        <fullName evidence="2">HTH cro/C1-type domain-containing protein</fullName>
    </recommendedName>
</protein>
<organism evidence="3 4">
    <name type="scientific">Pararhodospirillum oryzae</name>
    <dbReference type="NCBI Taxonomy" id="478448"/>
    <lineage>
        <taxon>Bacteria</taxon>
        <taxon>Pseudomonadati</taxon>
        <taxon>Pseudomonadota</taxon>
        <taxon>Alphaproteobacteria</taxon>
        <taxon>Rhodospirillales</taxon>
        <taxon>Rhodospirillaceae</taxon>
        <taxon>Pararhodospirillum</taxon>
    </lineage>
</organism>
<dbReference type="PROSITE" id="PS50943">
    <property type="entry name" value="HTH_CROC1"/>
    <property type="match status" value="1"/>
</dbReference>
<accession>A0A512H929</accession>
<dbReference type="AlphaFoldDB" id="A0A512H929"/>
<evidence type="ECO:0000313" key="3">
    <source>
        <dbReference type="EMBL" id="GEO81959.1"/>
    </source>
</evidence>
<dbReference type="RefSeq" id="WP_147163976.1">
    <property type="nucleotide sequence ID" value="NZ_BJZO01000054.1"/>
</dbReference>
<dbReference type="Pfam" id="PF07022">
    <property type="entry name" value="Phage_CI_repr"/>
    <property type="match status" value="1"/>
</dbReference>
<evidence type="ECO:0000256" key="1">
    <source>
        <dbReference type="SAM" id="MobiDB-lite"/>
    </source>
</evidence>
<dbReference type="GO" id="GO:0045892">
    <property type="term" value="P:negative regulation of DNA-templated transcription"/>
    <property type="evidence" value="ECO:0007669"/>
    <property type="project" value="InterPro"/>
</dbReference>
<reference evidence="3 4" key="1">
    <citation type="submission" date="2019-07" db="EMBL/GenBank/DDBJ databases">
        <title>Whole genome shotgun sequence of Rhodospirillum oryzae NBRC 107573.</title>
        <authorList>
            <person name="Hosoyama A."/>
            <person name="Uohara A."/>
            <person name="Ohji S."/>
            <person name="Ichikawa N."/>
        </authorList>
    </citation>
    <scope>NUCLEOTIDE SEQUENCE [LARGE SCALE GENOMIC DNA]</scope>
    <source>
        <strain evidence="3 4">NBRC 107573</strain>
    </source>
</reference>
<comment type="caution">
    <text evidence="3">The sequence shown here is derived from an EMBL/GenBank/DDBJ whole genome shotgun (WGS) entry which is preliminary data.</text>
</comment>
<dbReference type="InterPro" id="IPR010744">
    <property type="entry name" value="Phage_CI_N"/>
</dbReference>
<dbReference type="InterPro" id="IPR010982">
    <property type="entry name" value="Lambda_DNA-bd_dom_sf"/>
</dbReference>
<dbReference type="EMBL" id="BJZO01000054">
    <property type="protein sequence ID" value="GEO81959.1"/>
    <property type="molecule type" value="Genomic_DNA"/>
</dbReference>
<sequence>MNTDSLPDRIRQIIGGESARSFAMRAGISDSTLRSVLKGTSPTLDTLIPIARAADVNLEWLATGRGAMRSGQEEAQAPTAPAESASGRPAPTLLDEELFARVIDGISKVYKESGARIAPVDLGRLAARIANDIVAVSDGPDDWPGALKMSLHALARDLRATQIESNSTKRLA</sequence>
<feature type="compositionally biased region" description="Low complexity" evidence="1">
    <location>
        <begin position="73"/>
        <end position="86"/>
    </location>
</feature>
<proteinExistence type="predicted"/>
<evidence type="ECO:0000313" key="4">
    <source>
        <dbReference type="Proteomes" id="UP000321567"/>
    </source>
</evidence>
<feature type="region of interest" description="Disordered" evidence="1">
    <location>
        <begin position="67"/>
        <end position="90"/>
    </location>
</feature>
<dbReference type="InterPro" id="IPR001387">
    <property type="entry name" value="Cro/C1-type_HTH"/>
</dbReference>
<gene>
    <name evidence="3" type="ORF">ROR02_20900</name>
</gene>
<keyword evidence="4" id="KW-1185">Reference proteome</keyword>